<evidence type="ECO:0000313" key="7">
    <source>
        <dbReference type="EMBL" id="KIW66324.1"/>
    </source>
</evidence>
<dbReference type="Pfam" id="PF14880">
    <property type="entry name" value="COX14"/>
    <property type="match status" value="1"/>
</dbReference>
<proteinExistence type="predicted"/>
<gene>
    <name evidence="7" type="ORF">PV04_05660</name>
</gene>
<evidence type="ECO:0000256" key="4">
    <source>
        <dbReference type="ARBA" id="ARBA00023136"/>
    </source>
</evidence>
<dbReference type="EMBL" id="KN846959">
    <property type="protein sequence ID" value="KIW66324.1"/>
    <property type="molecule type" value="Genomic_DNA"/>
</dbReference>
<comment type="subcellular location">
    <subcellularLocation>
        <location evidence="1">Membrane</location>
        <topology evidence="1">Single-pass membrane protein</topology>
    </subcellularLocation>
</comment>
<evidence type="ECO:0000256" key="2">
    <source>
        <dbReference type="ARBA" id="ARBA00022692"/>
    </source>
</evidence>
<keyword evidence="4 6" id="KW-0472">Membrane</keyword>
<dbReference type="InterPro" id="IPR029208">
    <property type="entry name" value="COX14"/>
</dbReference>
<feature type="transmembrane region" description="Helical" evidence="6">
    <location>
        <begin position="112"/>
        <end position="133"/>
    </location>
</feature>
<evidence type="ECO:0008006" key="9">
    <source>
        <dbReference type="Google" id="ProtNLM"/>
    </source>
</evidence>
<evidence type="ECO:0000313" key="8">
    <source>
        <dbReference type="Proteomes" id="UP000054266"/>
    </source>
</evidence>
<feature type="compositionally biased region" description="Low complexity" evidence="5">
    <location>
        <begin position="16"/>
        <end position="44"/>
    </location>
</feature>
<reference evidence="7 8" key="1">
    <citation type="submission" date="2015-01" db="EMBL/GenBank/DDBJ databases">
        <title>The Genome Sequence of Capronia semiimmersa CBS27337.</title>
        <authorList>
            <consortium name="The Broad Institute Genomics Platform"/>
            <person name="Cuomo C."/>
            <person name="de Hoog S."/>
            <person name="Gorbushina A."/>
            <person name="Stielow B."/>
            <person name="Teixiera M."/>
            <person name="Abouelleil A."/>
            <person name="Chapman S.B."/>
            <person name="Priest M."/>
            <person name="Young S.K."/>
            <person name="Wortman J."/>
            <person name="Nusbaum C."/>
            <person name="Birren B."/>
        </authorList>
    </citation>
    <scope>NUCLEOTIDE SEQUENCE [LARGE SCALE GENOMIC DNA]</scope>
    <source>
        <strain evidence="7 8">CBS 27337</strain>
    </source>
</reference>
<accession>A0A0D2G2I4</accession>
<keyword evidence="8" id="KW-1185">Reference proteome</keyword>
<name>A0A0D2G2I4_9EURO</name>
<evidence type="ECO:0000256" key="6">
    <source>
        <dbReference type="SAM" id="Phobius"/>
    </source>
</evidence>
<dbReference type="HOGENOM" id="CLU_052684_1_1_1"/>
<feature type="region of interest" description="Disordered" evidence="5">
    <location>
        <begin position="1"/>
        <end position="73"/>
    </location>
</feature>
<evidence type="ECO:0000256" key="5">
    <source>
        <dbReference type="SAM" id="MobiDB-lite"/>
    </source>
</evidence>
<dbReference type="AlphaFoldDB" id="A0A0D2G2I4"/>
<keyword evidence="2 6" id="KW-0812">Transmembrane</keyword>
<feature type="region of interest" description="Disordered" evidence="5">
    <location>
        <begin position="212"/>
        <end position="232"/>
    </location>
</feature>
<protein>
    <recommendedName>
        <fullName evidence="9">Cytochrome oxidase c assembly-domain-containing protein</fullName>
    </recommendedName>
</protein>
<dbReference type="Proteomes" id="UP000054266">
    <property type="component" value="Unassembled WGS sequence"/>
</dbReference>
<dbReference type="GO" id="GO:0016020">
    <property type="term" value="C:membrane"/>
    <property type="evidence" value="ECO:0007669"/>
    <property type="project" value="UniProtKB-SubCell"/>
</dbReference>
<organism evidence="7 8">
    <name type="scientific">Phialophora macrospora</name>
    <dbReference type="NCBI Taxonomy" id="1851006"/>
    <lineage>
        <taxon>Eukaryota</taxon>
        <taxon>Fungi</taxon>
        <taxon>Dikarya</taxon>
        <taxon>Ascomycota</taxon>
        <taxon>Pezizomycotina</taxon>
        <taxon>Eurotiomycetes</taxon>
        <taxon>Chaetothyriomycetidae</taxon>
        <taxon>Chaetothyriales</taxon>
        <taxon>Herpotrichiellaceae</taxon>
        <taxon>Phialophora</taxon>
    </lineage>
</organism>
<feature type="compositionally biased region" description="Pro residues" evidence="5">
    <location>
        <begin position="45"/>
        <end position="65"/>
    </location>
</feature>
<evidence type="ECO:0000256" key="1">
    <source>
        <dbReference type="ARBA" id="ARBA00004167"/>
    </source>
</evidence>
<keyword evidence="3 6" id="KW-1133">Transmembrane helix</keyword>
<sequence>MKTFSFNMARRPPADTFTRFTSTTPHATTFTYQPSSRPTSRPTPSSSPSPSSQPPSSQPPNPQSQPPTNETPMEKVARLRAAHRANLASQNTSTFDRLISSGRNIADRAHRLTAYGLILFSGLAVCVTAYGTVSLIAHSRRQKRAWIERELDRLDEARKAFLRGDATAEQLHLLEQERAGQEMEAARMKEAEKKKSESVWGRVKGLVGGQLAKGEMGEESAQEREKRLTRKQRGVEEGWIDGEVRPVASASSAHMPGSIVRTAVQVAPSEIPGVGIDSKGRPVPAGRIEYLARKVEEEPTTGGRSATVRAGGPLDVMASNVAGAVAGSSSTEGKSWLSWIRGSSSSKSSE</sequence>
<evidence type="ECO:0000256" key="3">
    <source>
        <dbReference type="ARBA" id="ARBA00022989"/>
    </source>
</evidence>
<dbReference type="STRING" id="5601.A0A0D2G2I4"/>